<dbReference type="EC" id="1.14.13.9" evidence="11"/>
<dbReference type="HAMAP" id="MF_01971">
    <property type="entry name" value="Kynurenine_monooxygenase"/>
    <property type="match status" value="1"/>
</dbReference>
<keyword evidence="7 11" id="KW-0560">Oxidoreductase</keyword>
<keyword evidence="3 11" id="KW-0662">Pyridine nucleotide biosynthesis</keyword>
<evidence type="ECO:0000256" key="11">
    <source>
        <dbReference type="HAMAP-Rule" id="MF_03018"/>
    </source>
</evidence>
<dbReference type="Gene3D" id="3.50.50.60">
    <property type="entry name" value="FAD/NAD(P)-binding domain"/>
    <property type="match status" value="1"/>
</dbReference>
<dbReference type="GO" id="GO:0004502">
    <property type="term" value="F:kynurenine 3-monooxygenase activity"/>
    <property type="evidence" value="ECO:0007669"/>
    <property type="project" value="UniProtKB-UniRule"/>
</dbReference>
<sequence length="471" mass="53308">MDTPSGKKVIVVGAGPVGALTALYFSHAGWEVEVYELRGDLRLPENLSLNFSKSINLALSERGINGLRNLGDGGKLLDEVLSETIPMYGRMIHTGVPGEKGESQKYDVHGRFIRSADRARLNVQLLDALALKDVKLFFHRGLRGLNLDANTAEFEKIGTGERVTVWADLIIGADGAHSATRRLLQKSVRMYYEQVYIETLWQEYEIPPDKETGDFKIDANHLHIWPKKDFMFIAIPSVDKTFTCTLFMEQWRFDAIGESRENLLNFFKENFEEVIDLVGEDSLVEQYLSHQKLPLISIKCRPYHYKDRCVIIGDAAHAMVPFYGQGMNAGFEDVRVLFEHINAHPDSMADALASYSAYRMPDGHMINELAMQNHIEMRAAVTSKAYLLRKAIEEALYAYVPCLGVRTMYSMVGFSNIRYTEVVNRARRQRMWLNAAATALLIGGVVGGLWGVNRLGLRKMGWLRMAKGWFK</sequence>
<reference evidence="14 15" key="1">
    <citation type="submission" date="2018-03" db="EMBL/GenBank/DDBJ databases">
        <title>Genomes of Pezizomycetes fungi and the evolution of truffles.</title>
        <authorList>
            <person name="Murat C."/>
            <person name="Payen T."/>
            <person name="Noel B."/>
            <person name="Kuo A."/>
            <person name="Martin F.M."/>
        </authorList>
    </citation>
    <scope>NUCLEOTIDE SEQUENCE [LARGE SCALE GENOMIC DNA]</scope>
    <source>
        <strain evidence="14">091103-1</strain>
    </source>
</reference>
<keyword evidence="11 12" id="KW-0472">Membrane</keyword>
<keyword evidence="4 11" id="KW-1000">Mitochondrion outer membrane</keyword>
<dbReference type="SUPFAM" id="SSF51905">
    <property type="entry name" value="FAD/NAD(P)-binding domain"/>
    <property type="match status" value="1"/>
</dbReference>
<evidence type="ECO:0000256" key="3">
    <source>
        <dbReference type="ARBA" id="ARBA00022642"/>
    </source>
</evidence>
<dbReference type="FunFam" id="3.50.50.60:FF:000129">
    <property type="entry name" value="Kynurenine 3-monooxygenase"/>
    <property type="match status" value="1"/>
</dbReference>
<evidence type="ECO:0000313" key="14">
    <source>
        <dbReference type="EMBL" id="PWW78543.1"/>
    </source>
</evidence>
<evidence type="ECO:0000256" key="8">
    <source>
        <dbReference type="ARBA" id="ARBA00023033"/>
    </source>
</evidence>
<comment type="caution">
    <text evidence="14">The sequence shown here is derived from an EMBL/GenBank/DDBJ whole genome shotgun (WGS) entry which is preliminary data.</text>
</comment>
<evidence type="ECO:0000256" key="12">
    <source>
        <dbReference type="SAM" id="Phobius"/>
    </source>
</evidence>
<name>A0A317SVR7_9PEZI</name>
<keyword evidence="9 11" id="KW-0496">Mitochondrion</keyword>
<dbReference type="GO" id="GO:0019805">
    <property type="term" value="P:quinolinate biosynthetic process"/>
    <property type="evidence" value="ECO:0007669"/>
    <property type="project" value="UniProtKB-UniRule"/>
</dbReference>
<organism evidence="14 15">
    <name type="scientific">Tuber magnatum</name>
    <name type="common">white Piedmont truffle</name>
    <dbReference type="NCBI Taxonomy" id="42249"/>
    <lineage>
        <taxon>Eukaryota</taxon>
        <taxon>Fungi</taxon>
        <taxon>Dikarya</taxon>
        <taxon>Ascomycota</taxon>
        <taxon>Pezizomycotina</taxon>
        <taxon>Pezizomycetes</taxon>
        <taxon>Pezizales</taxon>
        <taxon>Tuberaceae</taxon>
        <taxon>Tuber</taxon>
    </lineage>
</organism>
<dbReference type="GO" id="GO:0071949">
    <property type="term" value="F:FAD binding"/>
    <property type="evidence" value="ECO:0007669"/>
    <property type="project" value="InterPro"/>
</dbReference>
<keyword evidence="12" id="KW-0812">Transmembrane</keyword>
<dbReference type="STRING" id="42249.A0A317SVR7"/>
<comment type="function">
    <text evidence="11">Catalyzes the hydroxylation of L-kynurenine (L-Kyn) to form 3-hydroxy-L-kynurenine (L-3OHKyn). Required for synthesis of quinolinic acid.</text>
</comment>
<evidence type="ECO:0000313" key="15">
    <source>
        <dbReference type="Proteomes" id="UP000246991"/>
    </source>
</evidence>
<protein>
    <recommendedName>
        <fullName evidence="11">Kynurenine 3-monooxygenase</fullName>
        <ecNumber evidence="11">1.14.13.9</ecNumber>
    </recommendedName>
    <alternativeName>
        <fullName evidence="11">Biosynthesis of nicotinic acid protein 4</fullName>
    </alternativeName>
    <alternativeName>
        <fullName evidence="11">Kynurenine 3-hydroxylase</fullName>
    </alternativeName>
</protein>
<keyword evidence="6 11" id="KW-0521">NADP</keyword>
<dbReference type="UniPathway" id="UPA00253">
    <property type="reaction ID" value="UER00328"/>
</dbReference>
<dbReference type="InterPro" id="IPR027545">
    <property type="entry name" value="Kynurenine_monooxygenase"/>
</dbReference>
<comment type="similarity">
    <text evidence="11">Belongs to the aromatic-ring hydroxylase family. KMO subfamily.</text>
</comment>
<keyword evidence="5 11" id="KW-0274">FAD</keyword>
<keyword evidence="12" id="KW-1133">Transmembrane helix</keyword>
<dbReference type="Proteomes" id="UP000246991">
    <property type="component" value="Unassembled WGS sequence"/>
</dbReference>
<evidence type="ECO:0000256" key="9">
    <source>
        <dbReference type="ARBA" id="ARBA00023128"/>
    </source>
</evidence>
<comment type="pathway">
    <text evidence="11">Cofactor biosynthesis; NAD(+) biosynthesis; quinolinate from L-kynurenine: step 1/3.</text>
</comment>
<dbReference type="GO" id="GO:0043420">
    <property type="term" value="P:anthranilate metabolic process"/>
    <property type="evidence" value="ECO:0007669"/>
    <property type="project" value="UniProtKB-UniRule"/>
</dbReference>
<dbReference type="OrthoDB" id="10053569at2759"/>
<evidence type="ECO:0000256" key="5">
    <source>
        <dbReference type="ARBA" id="ARBA00022827"/>
    </source>
</evidence>
<evidence type="ECO:0000256" key="7">
    <source>
        <dbReference type="ARBA" id="ARBA00023002"/>
    </source>
</evidence>
<dbReference type="GO" id="GO:0070189">
    <property type="term" value="P:kynurenine metabolic process"/>
    <property type="evidence" value="ECO:0007669"/>
    <property type="project" value="TreeGrafter"/>
</dbReference>
<evidence type="ECO:0000259" key="13">
    <source>
        <dbReference type="Pfam" id="PF01494"/>
    </source>
</evidence>
<gene>
    <name evidence="11" type="primary">BNA4</name>
    <name evidence="14" type="ORF">C7212DRAFT_316222</name>
</gene>
<dbReference type="EMBL" id="PYWC01000015">
    <property type="protein sequence ID" value="PWW78543.1"/>
    <property type="molecule type" value="Genomic_DNA"/>
</dbReference>
<feature type="transmembrane region" description="Helical" evidence="12">
    <location>
        <begin position="431"/>
        <end position="452"/>
    </location>
</feature>
<comment type="cofactor">
    <cofactor evidence="1 11">
        <name>FAD</name>
        <dbReference type="ChEBI" id="CHEBI:57692"/>
    </cofactor>
</comment>
<accession>A0A317SVR7</accession>
<dbReference type="GO" id="GO:0034354">
    <property type="term" value="P:'de novo' NAD+ biosynthetic process from L-tryptophan"/>
    <property type="evidence" value="ECO:0007669"/>
    <property type="project" value="UniProtKB-UniRule"/>
</dbReference>
<proteinExistence type="inferred from homology"/>
<dbReference type="PANTHER" id="PTHR46028:SF2">
    <property type="entry name" value="KYNURENINE 3-MONOOXYGENASE"/>
    <property type="match status" value="1"/>
</dbReference>
<dbReference type="AlphaFoldDB" id="A0A317SVR7"/>
<feature type="transmembrane region" description="Helical" evidence="12">
    <location>
        <begin position="396"/>
        <end position="419"/>
    </location>
</feature>
<evidence type="ECO:0000256" key="1">
    <source>
        <dbReference type="ARBA" id="ARBA00001974"/>
    </source>
</evidence>
<dbReference type="InterPro" id="IPR002938">
    <property type="entry name" value="FAD-bd"/>
</dbReference>
<evidence type="ECO:0000256" key="6">
    <source>
        <dbReference type="ARBA" id="ARBA00022857"/>
    </source>
</evidence>
<evidence type="ECO:0000256" key="2">
    <source>
        <dbReference type="ARBA" id="ARBA00022630"/>
    </source>
</evidence>
<evidence type="ECO:0000256" key="4">
    <source>
        <dbReference type="ARBA" id="ARBA00022787"/>
    </source>
</evidence>
<comment type="catalytic activity">
    <reaction evidence="10 11">
        <text>L-kynurenine + NADPH + O2 + H(+) = 3-hydroxy-L-kynurenine + NADP(+) + H2O</text>
        <dbReference type="Rhea" id="RHEA:20545"/>
        <dbReference type="ChEBI" id="CHEBI:15377"/>
        <dbReference type="ChEBI" id="CHEBI:15378"/>
        <dbReference type="ChEBI" id="CHEBI:15379"/>
        <dbReference type="ChEBI" id="CHEBI:57783"/>
        <dbReference type="ChEBI" id="CHEBI:57959"/>
        <dbReference type="ChEBI" id="CHEBI:58125"/>
        <dbReference type="ChEBI" id="CHEBI:58349"/>
        <dbReference type="EC" id="1.14.13.9"/>
    </reaction>
</comment>
<dbReference type="InterPro" id="IPR036188">
    <property type="entry name" value="FAD/NAD-bd_sf"/>
</dbReference>
<dbReference type="GO" id="GO:0005741">
    <property type="term" value="C:mitochondrial outer membrane"/>
    <property type="evidence" value="ECO:0007669"/>
    <property type="project" value="UniProtKB-SubCell"/>
</dbReference>
<keyword evidence="8 11" id="KW-0503">Monooxygenase</keyword>
<keyword evidence="15" id="KW-1185">Reference proteome</keyword>
<dbReference type="GO" id="GO:0006569">
    <property type="term" value="P:L-tryptophan catabolic process"/>
    <property type="evidence" value="ECO:0007669"/>
    <property type="project" value="UniProtKB-UniRule"/>
</dbReference>
<evidence type="ECO:0000256" key="10">
    <source>
        <dbReference type="ARBA" id="ARBA00047818"/>
    </source>
</evidence>
<keyword evidence="2 11" id="KW-0285">Flavoprotein</keyword>
<dbReference type="PANTHER" id="PTHR46028">
    <property type="entry name" value="KYNURENINE 3-MONOOXYGENASE"/>
    <property type="match status" value="1"/>
</dbReference>
<feature type="domain" description="FAD-binding" evidence="13">
    <location>
        <begin position="8"/>
        <end position="361"/>
    </location>
</feature>
<dbReference type="Pfam" id="PF01494">
    <property type="entry name" value="FAD_binding_3"/>
    <property type="match status" value="1"/>
</dbReference>
<dbReference type="PRINTS" id="PR00420">
    <property type="entry name" value="RNGMNOXGNASE"/>
</dbReference>
<comment type="subcellular location">
    <subcellularLocation>
        <location evidence="11">Mitochondrion outer membrane</location>
    </subcellularLocation>
</comment>